<dbReference type="OrthoDB" id="67700at2759"/>
<organism evidence="3 4">
    <name type="scientific">Cloeon dipterum</name>
    <dbReference type="NCBI Taxonomy" id="197152"/>
    <lineage>
        <taxon>Eukaryota</taxon>
        <taxon>Metazoa</taxon>
        <taxon>Ecdysozoa</taxon>
        <taxon>Arthropoda</taxon>
        <taxon>Hexapoda</taxon>
        <taxon>Insecta</taxon>
        <taxon>Pterygota</taxon>
        <taxon>Palaeoptera</taxon>
        <taxon>Ephemeroptera</taxon>
        <taxon>Pisciforma</taxon>
        <taxon>Baetidae</taxon>
        <taxon>Cloeon</taxon>
    </lineage>
</organism>
<name>A0A8S1BWR1_9INSE</name>
<feature type="transmembrane region" description="Helical" evidence="2">
    <location>
        <begin position="38"/>
        <end position="61"/>
    </location>
</feature>
<dbReference type="AlphaFoldDB" id="A0A8S1BWR1"/>
<evidence type="ECO:0000313" key="3">
    <source>
        <dbReference type="EMBL" id="CAB3360110.1"/>
    </source>
</evidence>
<feature type="region of interest" description="Disordered" evidence="1">
    <location>
        <begin position="113"/>
        <end position="147"/>
    </location>
</feature>
<reference evidence="3 4" key="1">
    <citation type="submission" date="2020-04" db="EMBL/GenBank/DDBJ databases">
        <authorList>
            <person name="Alioto T."/>
            <person name="Alioto T."/>
            <person name="Gomez Garrido J."/>
        </authorList>
    </citation>
    <scope>NUCLEOTIDE SEQUENCE [LARGE SCALE GENOMIC DNA]</scope>
</reference>
<accession>A0A8S1BWR1</accession>
<dbReference type="EMBL" id="CADEPI010000002">
    <property type="protein sequence ID" value="CAB3360110.1"/>
    <property type="molecule type" value="Genomic_DNA"/>
</dbReference>
<keyword evidence="2" id="KW-0812">Transmembrane</keyword>
<proteinExistence type="predicted"/>
<keyword evidence="4" id="KW-1185">Reference proteome</keyword>
<evidence type="ECO:0000313" key="4">
    <source>
        <dbReference type="Proteomes" id="UP000494165"/>
    </source>
</evidence>
<dbReference type="Proteomes" id="UP000494165">
    <property type="component" value="Unassembled WGS sequence"/>
</dbReference>
<evidence type="ECO:0000256" key="2">
    <source>
        <dbReference type="SAM" id="Phobius"/>
    </source>
</evidence>
<comment type="caution">
    <text evidence="3">The sequence shown here is derived from an EMBL/GenBank/DDBJ whole genome shotgun (WGS) entry which is preliminary data.</text>
</comment>
<keyword evidence="2" id="KW-1133">Transmembrane helix</keyword>
<feature type="compositionally biased region" description="Polar residues" evidence="1">
    <location>
        <begin position="113"/>
        <end position="130"/>
    </location>
</feature>
<sequence>MHVAGQDGDAFAPAGQPQVALAPGATYIVASGMERKEVIWTAVLSSLLALLALVAALYACYWWQKRKRKQEEEEEAEPVVMQHPTSSLSRLNGILSLKTPLISTKALGAQLETAGTPNKTPSGTSSNLAGTSIPEGKSAGATSPAPQNKALQNVKNEHPSTATEGAEGNRSISLVDMYIDNSEPSENVGQIHFSLEYDFQNTTLILRIIQVRQSAFVLRRVNATIAQHE</sequence>
<evidence type="ECO:0008006" key="5">
    <source>
        <dbReference type="Google" id="ProtNLM"/>
    </source>
</evidence>
<keyword evidence="2" id="KW-0472">Membrane</keyword>
<evidence type="ECO:0000256" key="1">
    <source>
        <dbReference type="SAM" id="MobiDB-lite"/>
    </source>
</evidence>
<protein>
    <recommendedName>
        <fullName evidence="5">Synaptotagmin</fullName>
    </recommendedName>
</protein>
<gene>
    <name evidence="3" type="ORF">CLODIP_2_CD07822</name>
</gene>